<name>G8YAZ7_PICSO</name>
<gene>
    <name evidence="1" type="primary">Piso0_004246</name>
    <name evidence="1" type="ORF">GNLVRS01_PISO0K12660g</name>
    <name evidence="2" type="ORF">GNLVRS01_PISO0L12661g</name>
</gene>
<dbReference type="HOGENOM" id="CLU_2109892_0_0_1"/>
<organism evidence="1 3">
    <name type="scientific">Pichia sorbitophila (strain ATCC MYA-4447 / BCRC 22081 / CBS 7064 / NBRC 10061 / NRRL Y-12695)</name>
    <name type="common">Hybrid yeast</name>
    <dbReference type="NCBI Taxonomy" id="559304"/>
    <lineage>
        <taxon>Eukaryota</taxon>
        <taxon>Fungi</taxon>
        <taxon>Dikarya</taxon>
        <taxon>Ascomycota</taxon>
        <taxon>Saccharomycotina</taxon>
        <taxon>Pichiomycetes</taxon>
        <taxon>Debaryomycetaceae</taxon>
        <taxon>Millerozyma</taxon>
    </lineage>
</organism>
<dbReference type="EMBL" id="FO082048">
    <property type="protein sequence ID" value="CCE84692.1"/>
    <property type="molecule type" value="Genomic_DNA"/>
</dbReference>
<accession>G8YAZ7</accession>
<reference evidence="3" key="2">
    <citation type="journal article" date="2012" name="G3 (Bethesda)">
        <title>Pichia sorbitophila, an interspecies yeast hybrid reveals early steps of genome resolution following polyploidization.</title>
        <authorList>
            <person name="Leh Louis V."/>
            <person name="Despons L."/>
            <person name="Friedrich A."/>
            <person name="Martin T."/>
            <person name="Durrens P."/>
            <person name="Casaregola S."/>
            <person name="Neuveglise C."/>
            <person name="Fairhead C."/>
            <person name="Marck C."/>
            <person name="Cruz J.A."/>
            <person name="Straub M.L."/>
            <person name="Kugler V."/>
            <person name="Sacerdot C."/>
            <person name="Uzunov Z."/>
            <person name="Thierry A."/>
            <person name="Weiss S."/>
            <person name="Bleykasten C."/>
            <person name="De Montigny J."/>
            <person name="Jacques N."/>
            <person name="Jung P."/>
            <person name="Lemaire M."/>
            <person name="Mallet S."/>
            <person name="Morel G."/>
            <person name="Richard G.F."/>
            <person name="Sarkar A."/>
            <person name="Savel G."/>
            <person name="Schacherer J."/>
            <person name="Seret M.L."/>
            <person name="Talla E."/>
            <person name="Samson G."/>
            <person name="Jubin C."/>
            <person name="Poulain J."/>
            <person name="Vacherie B."/>
            <person name="Barbe V."/>
            <person name="Pelletier E."/>
            <person name="Sherman D.J."/>
            <person name="Westhof E."/>
            <person name="Weissenbach J."/>
            <person name="Baret P.V."/>
            <person name="Wincker P."/>
            <person name="Gaillardin C."/>
            <person name="Dujon B."/>
            <person name="Souciet J.L."/>
        </authorList>
    </citation>
    <scope>NUCLEOTIDE SEQUENCE [LARGE SCALE GENOMIC DNA]</scope>
    <source>
        <strain evidence="3">ATCC MYA-4447 / BCRC 22081 / CBS 7064 / NBRC 10061 / NRRL Y-12695</strain>
    </source>
</reference>
<proteinExistence type="predicted"/>
<keyword evidence="3" id="KW-1185">Reference proteome</keyword>
<reference evidence="1" key="1">
    <citation type="submission" date="2011-10" db="EMBL/GenBank/DDBJ databases">
        <authorList>
            <person name="Genoscope - CEA"/>
        </authorList>
    </citation>
    <scope>NUCLEOTIDE SEQUENCE</scope>
</reference>
<dbReference type="AlphaFoldDB" id="G8YAZ7"/>
<dbReference type="EMBL" id="FO082049">
    <property type="protein sequence ID" value="CCE83661.1"/>
    <property type="molecule type" value="Genomic_DNA"/>
</dbReference>
<evidence type="ECO:0000313" key="2">
    <source>
        <dbReference type="EMBL" id="CCE84692.1"/>
    </source>
</evidence>
<protein>
    <submittedName>
        <fullName evidence="1">Piso0_004246 protein</fullName>
    </submittedName>
</protein>
<sequence length="115" mass="12248">MAACQRPPPGPVCWLLEGSGAKSGRPHRRGRAARGACLCERSAASQLLGASSAPSEAFLAASAFATCKGGRVSAAGYTRRRLAAVVPGGLPNFASRHRRKRRAHAWWRLPLCDLR</sequence>
<dbReference type="InParanoid" id="G8YAZ7"/>
<evidence type="ECO:0000313" key="1">
    <source>
        <dbReference type="EMBL" id="CCE83661.1"/>
    </source>
</evidence>
<dbReference type="Proteomes" id="UP000005222">
    <property type="component" value="Chromosome L"/>
</dbReference>
<dbReference type="Proteomes" id="UP000005222">
    <property type="component" value="Chromosome K"/>
</dbReference>
<evidence type="ECO:0000313" key="3">
    <source>
        <dbReference type="Proteomes" id="UP000005222"/>
    </source>
</evidence>